<dbReference type="AlphaFoldDB" id="A0A3B9GV58"/>
<name>A0A3B9GV58_9PROT</name>
<evidence type="ECO:0000256" key="1">
    <source>
        <dbReference type="SAM" id="Phobius"/>
    </source>
</evidence>
<dbReference type="EMBL" id="DMAN01000089">
    <property type="protein sequence ID" value="HAE26321.1"/>
    <property type="molecule type" value="Genomic_DNA"/>
</dbReference>
<evidence type="ECO:0008006" key="4">
    <source>
        <dbReference type="Google" id="ProtNLM"/>
    </source>
</evidence>
<evidence type="ECO:0000313" key="3">
    <source>
        <dbReference type="Proteomes" id="UP000259610"/>
    </source>
</evidence>
<feature type="transmembrane region" description="Helical" evidence="1">
    <location>
        <begin position="235"/>
        <end position="258"/>
    </location>
</feature>
<feature type="non-terminal residue" evidence="2">
    <location>
        <position position="1"/>
    </location>
</feature>
<comment type="caution">
    <text evidence="2">The sequence shown here is derived from an EMBL/GenBank/DDBJ whole genome shotgun (WGS) entry which is preliminary data.</text>
</comment>
<feature type="transmembrane region" description="Helical" evidence="1">
    <location>
        <begin position="162"/>
        <end position="186"/>
    </location>
</feature>
<keyword evidence="1" id="KW-0812">Transmembrane</keyword>
<sequence length="298" mass="31889">KARAWFQSKSAVSQFIDLRIPNQEICAIYVWFIPGYRCPDTKPAPAGKHAEAAMTLAASLPTPSRHRKGSQSPARMKSIGRLTGALYLLLAIIGGSSYFLVSETLIVHGDAAATTQNILSNEGLFRAGVAAWLVTALIDIVIAYLFYWIFAPASPRLALMSMVFRLIYVSVHAAALTSLFDVISLIDQGAAAGMPDTVLRLAEAHLNGFMVSLLIFGVHLMLLAVMIYRTGAVPRLFAVLLMLAGGAYAGDTFALALLPTASAASGYIDQAVTILATAGEIGFLLWLLVAGIRTPHIR</sequence>
<proteinExistence type="predicted"/>
<dbReference type="Proteomes" id="UP000259610">
    <property type="component" value="Unassembled WGS sequence"/>
</dbReference>
<organism evidence="2 3">
    <name type="scientific">Hyphomonas adhaerens</name>
    <dbReference type="NCBI Taxonomy" id="81029"/>
    <lineage>
        <taxon>Bacteria</taxon>
        <taxon>Pseudomonadati</taxon>
        <taxon>Pseudomonadota</taxon>
        <taxon>Alphaproteobacteria</taxon>
        <taxon>Hyphomonadales</taxon>
        <taxon>Hyphomonadaceae</taxon>
        <taxon>Hyphomonas</taxon>
    </lineage>
</organism>
<accession>A0A3B9GV58</accession>
<protein>
    <recommendedName>
        <fullName evidence="4">DUF4386 domain-containing protein</fullName>
    </recommendedName>
</protein>
<dbReference type="Pfam" id="PF14329">
    <property type="entry name" value="DUF4386"/>
    <property type="match status" value="1"/>
</dbReference>
<reference evidence="2 3" key="1">
    <citation type="journal article" date="2018" name="Nat. Biotechnol.">
        <title>A standardized bacterial taxonomy based on genome phylogeny substantially revises the tree of life.</title>
        <authorList>
            <person name="Parks D.H."/>
            <person name="Chuvochina M."/>
            <person name="Waite D.W."/>
            <person name="Rinke C."/>
            <person name="Skarshewski A."/>
            <person name="Chaumeil P.A."/>
            <person name="Hugenholtz P."/>
        </authorList>
    </citation>
    <scope>NUCLEOTIDE SEQUENCE [LARGE SCALE GENOMIC DNA]</scope>
    <source>
        <strain evidence="2">UBA8733</strain>
    </source>
</reference>
<evidence type="ECO:0000313" key="2">
    <source>
        <dbReference type="EMBL" id="HAE26321.1"/>
    </source>
</evidence>
<keyword evidence="1" id="KW-1133">Transmembrane helix</keyword>
<keyword evidence="1" id="KW-0472">Membrane</keyword>
<gene>
    <name evidence="2" type="ORF">DCG58_04115</name>
</gene>
<feature type="transmembrane region" description="Helical" evidence="1">
    <location>
        <begin position="206"/>
        <end position="228"/>
    </location>
</feature>
<feature type="transmembrane region" description="Helical" evidence="1">
    <location>
        <begin position="129"/>
        <end position="150"/>
    </location>
</feature>
<feature type="transmembrane region" description="Helical" evidence="1">
    <location>
        <begin position="270"/>
        <end position="292"/>
    </location>
</feature>
<dbReference type="InterPro" id="IPR025495">
    <property type="entry name" value="DUF4386"/>
</dbReference>
<feature type="transmembrane region" description="Helical" evidence="1">
    <location>
        <begin position="85"/>
        <end position="109"/>
    </location>
</feature>